<accession>A0A7J0CLL3</accession>
<organism evidence="2 3">
    <name type="scientific">Streptomyces microflavus</name>
    <name type="common">Streptomyces lipmanii</name>
    <dbReference type="NCBI Taxonomy" id="1919"/>
    <lineage>
        <taxon>Bacteria</taxon>
        <taxon>Bacillati</taxon>
        <taxon>Actinomycetota</taxon>
        <taxon>Actinomycetes</taxon>
        <taxon>Kitasatosporales</taxon>
        <taxon>Streptomycetaceae</taxon>
        <taxon>Streptomyces</taxon>
    </lineage>
</organism>
<dbReference type="Proteomes" id="UP000498740">
    <property type="component" value="Unassembled WGS sequence"/>
</dbReference>
<evidence type="ECO:0000313" key="3">
    <source>
        <dbReference type="Proteomes" id="UP000498740"/>
    </source>
</evidence>
<feature type="region of interest" description="Disordered" evidence="1">
    <location>
        <begin position="66"/>
        <end position="117"/>
    </location>
</feature>
<reference evidence="2 3" key="1">
    <citation type="submission" date="2020-05" db="EMBL/GenBank/DDBJ databases">
        <title>Whole genome shotgun sequence of Streptomyces microflavus NBRC 13062.</title>
        <authorList>
            <person name="Komaki H."/>
            <person name="Tamura T."/>
        </authorList>
    </citation>
    <scope>NUCLEOTIDE SEQUENCE [LARGE SCALE GENOMIC DNA]</scope>
    <source>
        <strain evidence="2 3">NBRC 13062</strain>
    </source>
</reference>
<dbReference type="AlphaFoldDB" id="A0A7J0CLL3"/>
<evidence type="ECO:0000256" key="1">
    <source>
        <dbReference type="SAM" id="MobiDB-lite"/>
    </source>
</evidence>
<protein>
    <submittedName>
        <fullName evidence="2">Uncharacterized protein</fullName>
    </submittedName>
</protein>
<sequence>MPRAKASASPWVMAAVFSARVPSSGSSTAGWMIPFITGVLSYERVTGSSIAPVCWASRAGPAGIRAVAPKNETSTPEAERSRSATRQIRPPARSRRARVPKAAPPLCGRTSMPRPSR</sequence>
<name>A0A7J0CLL3_STRMI</name>
<gene>
    <name evidence="2" type="ORF">Smic_11430</name>
</gene>
<comment type="caution">
    <text evidence="2">The sequence shown here is derived from an EMBL/GenBank/DDBJ whole genome shotgun (WGS) entry which is preliminary data.</text>
</comment>
<proteinExistence type="predicted"/>
<dbReference type="EMBL" id="BLWD01000001">
    <property type="protein sequence ID" value="GFN02587.1"/>
    <property type="molecule type" value="Genomic_DNA"/>
</dbReference>
<evidence type="ECO:0000313" key="2">
    <source>
        <dbReference type="EMBL" id="GFN02587.1"/>
    </source>
</evidence>